<evidence type="ECO:0000313" key="3">
    <source>
        <dbReference type="Proteomes" id="UP001589646"/>
    </source>
</evidence>
<gene>
    <name evidence="2" type="ORF">ACFFRN_00730</name>
</gene>
<dbReference type="Proteomes" id="UP001589646">
    <property type="component" value="Unassembled WGS sequence"/>
</dbReference>
<evidence type="ECO:0000313" key="2">
    <source>
        <dbReference type="EMBL" id="MFB9525130.1"/>
    </source>
</evidence>
<dbReference type="EMBL" id="JBHMCE010000001">
    <property type="protein sequence ID" value="MFB9525130.1"/>
    <property type="molecule type" value="Genomic_DNA"/>
</dbReference>
<sequence length="135" mass="14644">MRSEAGCGTRWALASYHDSDGSHHADQPITREQIKLIRDLFERGDDEWMEAGCYPITSAIWPEVSAILGYGPPVAGVTYFIEAFSTDVSSHQQGSGSLPPHGLGAILGATRTDDHELSRTDLDGRASGDQRGERT</sequence>
<protein>
    <submittedName>
        <fullName evidence="2">Uncharacterized protein</fullName>
    </submittedName>
</protein>
<dbReference type="RefSeq" id="WP_346126402.1">
    <property type="nucleotide sequence ID" value="NZ_BAAAXC010000015.1"/>
</dbReference>
<organism evidence="2 3">
    <name type="scientific">Nonomuraea roseola</name>
    <dbReference type="NCBI Taxonomy" id="46179"/>
    <lineage>
        <taxon>Bacteria</taxon>
        <taxon>Bacillati</taxon>
        <taxon>Actinomycetota</taxon>
        <taxon>Actinomycetes</taxon>
        <taxon>Streptosporangiales</taxon>
        <taxon>Streptosporangiaceae</taxon>
        <taxon>Nonomuraea</taxon>
    </lineage>
</organism>
<evidence type="ECO:0000256" key="1">
    <source>
        <dbReference type="SAM" id="MobiDB-lite"/>
    </source>
</evidence>
<proteinExistence type="predicted"/>
<feature type="region of interest" description="Disordered" evidence="1">
    <location>
        <begin position="90"/>
        <end position="135"/>
    </location>
</feature>
<comment type="caution">
    <text evidence="2">The sequence shown here is derived from an EMBL/GenBank/DDBJ whole genome shotgun (WGS) entry which is preliminary data.</text>
</comment>
<reference evidence="2 3" key="1">
    <citation type="submission" date="2024-09" db="EMBL/GenBank/DDBJ databases">
        <authorList>
            <person name="Sun Q."/>
            <person name="Mori K."/>
        </authorList>
    </citation>
    <scope>NUCLEOTIDE SEQUENCE [LARGE SCALE GENOMIC DNA]</scope>
    <source>
        <strain evidence="2 3">JCM 3323</strain>
    </source>
</reference>
<accession>A0ABV5PPI7</accession>
<keyword evidence="3" id="KW-1185">Reference proteome</keyword>
<feature type="compositionally biased region" description="Basic and acidic residues" evidence="1">
    <location>
        <begin position="111"/>
        <end position="135"/>
    </location>
</feature>
<name>A0ABV5PPI7_9ACTN</name>